<proteinExistence type="inferred from homology"/>
<evidence type="ECO:0000313" key="5">
    <source>
        <dbReference type="Proteomes" id="UP001290462"/>
    </source>
</evidence>
<dbReference type="InterPro" id="IPR005224">
    <property type="entry name" value="SfsA"/>
</dbReference>
<gene>
    <name evidence="1 4" type="primary">sfsA</name>
    <name evidence="4" type="ORF">RAK27_08335</name>
</gene>
<protein>
    <recommendedName>
        <fullName evidence="1">Sugar fermentation stimulation protein homolog</fullName>
    </recommendedName>
</protein>
<dbReference type="InterPro" id="IPR040452">
    <property type="entry name" value="SfsA_C"/>
</dbReference>
<organism evidence="4 5">
    <name type="scientific">Carnobacterium maltaromaticum</name>
    <name type="common">Carnobacterium piscicola</name>
    <dbReference type="NCBI Taxonomy" id="2751"/>
    <lineage>
        <taxon>Bacteria</taxon>
        <taxon>Bacillati</taxon>
        <taxon>Bacillota</taxon>
        <taxon>Bacilli</taxon>
        <taxon>Lactobacillales</taxon>
        <taxon>Carnobacteriaceae</taxon>
        <taxon>Carnobacterium</taxon>
    </lineage>
</organism>
<dbReference type="EMBL" id="JAVBVO010000003">
    <property type="protein sequence ID" value="MDZ5758658.1"/>
    <property type="molecule type" value="Genomic_DNA"/>
</dbReference>
<evidence type="ECO:0000256" key="1">
    <source>
        <dbReference type="HAMAP-Rule" id="MF_00095"/>
    </source>
</evidence>
<dbReference type="Proteomes" id="UP001290462">
    <property type="component" value="Unassembled WGS sequence"/>
</dbReference>
<dbReference type="Gene3D" id="2.40.50.580">
    <property type="match status" value="1"/>
</dbReference>
<reference evidence="4" key="1">
    <citation type="submission" date="2023-08" db="EMBL/GenBank/DDBJ databases">
        <title>Genomic characterization of piscicolin 126 produced by Carnobacterium maltaromaticum CM22 strain isolated from salmon (Salmo salar).</title>
        <authorList>
            <person name="Gonzalez-Gragera E."/>
            <person name="Garcia-Lopez J.D."/>
            <person name="Teso-Perez C."/>
            <person name="Gimenez-Hernandez I."/>
            <person name="Peralta-Sanchez J.M."/>
            <person name="Valdivia E."/>
            <person name="Montalban-Lopez M."/>
            <person name="Martin-Platero A.M."/>
            <person name="Banos A."/>
            <person name="Martinez-Bueno M."/>
        </authorList>
    </citation>
    <scope>NUCLEOTIDE SEQUENCE</scope>
    <source>
        <strain evidence="4">CM22</strain>
    </source>
</reference>
<dbReference type="Gene3D" id="3.40.1350.60">
    <property type="match status" value="1"/>
</dbReference>
<comment type="caution">
    <text evidence="4">The sequence shown here is derived from an EMBL/GenBank/DDBJ whole genome shotgun (WGS) entry which is preliminary data.</text>
</comment>
<evidence type="ECO:0000259" key="3">
    <source>
        <dbReference type="Pfam" id="PF17746"/>
    </source>
</evidence>
<dbReference type="Pfam" id="PF03749">
    <property type="entry name" value="SfsA"/>
    <property type="match status" value="1"/>
</dbReference>
<dbReference type="CDD" id="cd22359">
    <property type="entry name" value="SfsA-like_bacterial"/>
    <property type="match status" value="1"/>
</dbReference>
<dbReference type="GO" id="GO:0003677">
    <property type="term" value="F:DNA binding"/>
    <property type="evidence" value="ECO:0007669"/>
    <property type="project" value="InterPro"/>
</dbReference>
<name>A0AAW9JT02_CARML</name>
<feature type="domain" description="Sugar fermentation stimulation protein C-terminal" evidence="2">
    <location>
        <begin position="81"/>
        <end position="221"/>
    </location>
</feature>
<sequence>MAEYAAIIPAIFIERPNRFIALCEVDGEQKVVHVKNTGRCKELLIPGVTVYLNYVPSKTRKTDYDLIAVRKGPLLINIDSQVPNTIAVEGLLAGQIKLPQVKGKIIQLKREVTYLHSKFDIYFETDLNEKIFVEVKGMTLEDSGIVSFPDAPTLRGLKHVNELSLAIENGYQGAVCFIVQMSQANYGTINRNMQPELAVAIKKAQEKGVAIVVYTCHVTPSQITIKEEIPFKLE</sequence>
<dbReference type="InterPro" id="IPR041465">
    <property type="entry name" value="SfsA_N"/>
</dbReference>
<evidence type="ECO:0000313" key="4">
    <source>
        <dbReference type="EMBL" id="MDZ5758658.1"/>
    </source>
</evidence>
<comment type="similarity">
    <text evidence="1">Belongs to the SfsA family.</text>
</comment>
<dbReference type="Pfam" id="PF17746">
    <property type="entry name" value="SfsA_N"/>
    <property type="match status" value="1"/>
</dbReference>
<dbReference type="HAMAP" id="MF_00095">
    <property type="entry name" value="SfsA"/>
    <property type="match status" value="1"/>
</dbReference>
<dbReference type="AlphaFoldDB" id="A0AAW9JT02"/>
<feature type="domain" description="SfsA N-terminal OB" evidence="3">
    <location>
        <begin position="13"/>
        <end position="78"/>
    </location>
</feature>
<accession>A0AAW9JT02</accession>
<dbReference type="PANTHER" id="PTHR30545:SF2">
    <property type="entry name" value="SUGAR FERMENTATION STIMULATION PROTEIN A"/>
    <property type="match status" value="1"/>
</dbReference>
<dbReference type="NCBIfam" id="TIGR00230">
    <property type="entry name" value="sfsA"/>
    <property type="match status" value="1"/>
</dbReference>
<evidence type="ECO:0000259" key="2">
    <source>
        <dbReference type="Pfam" id="PF03749"/>
    </source>
</evidence>
<dbReference type="RefSeq" id="WP_056999272.1">
    <property type="nucleotide sequence ID" value="NZ_BJOJ01000036.1"/>
</dbReference>
<dbReference type="PANTHER" id="PTHR30545">
    <property type="entry name" value="SUGAR FERMENTATION STIMULATION PROTEIN A"/>
    <property type="match status" value="1"/>
</dbReference>